<protein>
    <recommendedName>
        <fullName evidence="2">KAP NTPase domain-containing protein</fullName>
    </recommendedName>
</protein>
<feature type="domain" description="KAP NTPase" evidence="2">
    <location>
        <begin position="215"/>
        <end position="360"/>
    </location>
</feature>
<organism evidence="3">
    <name type="scientific">marine sediment metagenome</name>
    <dbReference type="NCBI Taxonomy" id="412755"/>
    <lineage>
        <taxon>unclassified sequences</taxon>
        <taxon>metagenomes</taxon>
        <taxon>ecological metagenomes</taxon>
    </lineage>
</organism>
<dbReference type="AlphaFoldDB" id="A0A0F9FPA8"/>
<reference evidence="3" key="1">
    <citation type="journal article" date="2015" name="Nature">
        <title>Complex archaea that bridge the gap between prokaryotes and eukaryotes.</title>
        <authorList>
            <person name="Spang A."/>
            <person name="Saw J.H."/>
            <person name="Jorgensen S.L."/>
            <person name="Zaremba-Niedzwiedzka K."/>
            <person name="Martijn J."/>
            <person name="Lind A.E."/>
            <person name="van Eijk R."/>
            <person name="Schleper C."/>
            <person name="Guy L."/>
            <person name="Ettema T.J."/>
        </authorList>
    </citation>
    <scope>NUCLEOTIDE SEQUENCE</scope>
</reference>
<evidence type="ECO:0000259" key="2">
    <source>
        <dbReference type="Pfam" id="PF07693"/>
    </source>
</evidence>
<keyword evidence="1" id="KW-0472">Membrane</keyword>
<keyword evidence="1" id="KW-0812">Transmembrane</keyword>
<gene>
    <name evidence="3" type="ORF">LCGC14_2281220</name>
</gene>
<sequence length="558" mass="62260">AGREDIRVFTFDAWAHQGDCLRRSFIEEFVHFLRQTIGPDKPSWIAGDAADRAERIIHKLQRRQEDSSIESHPSITGWGVLFLLSVCLAPFGIGLLATPKASSAGWCFGLGMAMAASPAAVIALFGAVWLTAHAWRRRKAPSAPGDTPGAEPAPRWRWLRETFPVNREDSTGVLGSFMGETTRRTTTTTRRHVDPTSIEFRGYYLELLGAALGQDERRRLVIVLDNLDRVEPDTALAAWATMRTFLRPGARTARDDIRSRVWLIVPYDPDAISRLWEREPSSELARAFKEKTFQIRYRVAPPLASRWEDFFGECLRDALGEDSQHVHDAVYHIFRIQALPSLKRSAPTPRDMKLFTNRMVALAQQHYPDVPLPEIALYVAMQLSEPRSLENIAEANFKNEKYFASFLGDQWKHGLAAIHFGVERAAAAEVLYEPVIRQYLADGSSQSLKTLLDNPGAKQCCERYVRTVAPDMSVAEVLAASAAFGGYSPSDAGWNIGQCMRLLAKRIGNSGPKDWRIGGVLTPGNNVDLFAAQLIDNLAYATSPGTDTRSHRIHIHVV</sequence>
<feature type="transmembrane region" description="Helical" evidence="1">
    <location>
        <begin position="103"/>
        <end position="130"/>
    </location>
</feature>
<proteinExistence type="predicted"/>
<feature type="non-terminal residue" evidence="3">
    <location>
        <position position="1"/>
    </location>
</feature>
<evidence type="ECO:0000256" key="1">
    <source>
        <dbReference type="SAM" id="Phobius"/>
    </source>
</evidence>
<comment type="caution">
    <text evidence="3">The sequence shown here is derived from an EMBL/GenBank/DDBJ whole genome shotgun (WGS) entry which is preliminary data.</text>
</comment>
<accession>A0A0F9FPA8</accession>
<dbReference type="InterPro" id="IPR011646">
    <property type="entry name" value="KAP_P-loop"/>
</dbReference>
<dbReference type="Pfam" id="PF07693">
    <property type="entry name" value="KAP_NTPase"/>
    <property type="match status" value="1"/>
</dbReference>
<keyword evidence="1" id="KW-1133">Transmembrane helix</keyword>
<dbReference type="EMBL" id="LAZR01031742">
    <property type="protein sequence ID" value="KKL52862.1"/>
    <property type="molecule type" value="Genomic_DNA"/>
</dbReference>
<evidence type="ECO:0000313" key="3">
    <source>
        <dbReference type="EMBL" id="KKL52862.1"/>
    </source>
</evidence>
<feature type="transmembrane region" description="Helical" evidence="1">
    <location>
        <begin position="75"/>
        <end position="97"/>
    </location>
</feature>
<name>A0A0F9FPA8_9ZZZZ</name>